<organism evidence="1 2">
    <name type="scientific">Stentor coeruleus</name>
    <dbReference type="NCBI Taxonomy" id="5963"/>
    <lineage>
        <taxon>Eukaryota</taxon>
        <taxon>Sar</taxon>
        <taxon>Alveolata</taxon>
        <taxon>Ciliophora</taxon>
        <taxon>Postciliodesmatophora</taxon>
        <taxon>Heterotrichea</taxon>
        <taxon>Heterotrichida</taxon>
        <taxon>Stentoridae</taxon>
        <taxon>Stentor</taxon>
    </lineage>
</organism>
<dbReference type="AlphaFoldDB" id="A0A1R2CMB9"/>
<gene>
    <name evidence="1" type="ORF">SteCoe_7557</name>
</gene>
<evidence type="ECO:0000313" key="1">
    <source>
        <dbReference type="EMBL" id="OMJ90162.1"/>
    </source>
</evidence>
<evidence type="ECO:0000313" key="2">
    <source>
        <dbReference type="Proteomes" id="UP000187209"/>
    </source>
</evidence>
<protein>
    <submittedName>
        <fullName evidence="1">Uncharacterized protein</fullName>
    </submittedName>
</protein>
<name>A0A1R2CMB9_9CILI</name>
<comment type="caution">
    <text evidence="1">The sequence shown here is derived from an EMBL/GenBank/DDBJ whole genome shotgun (WGS) entry which is preliminary data.</text>
</comment>
<dbReference type="EMBL" id="MPUH01000109">
    <property type="protein sequence ID" value="OMJ90162.1"/>
    <property type="molecule type" value="Genomic_DNA"/>
</dbReference>
<dbReference type="Proteomes" id="UP000187209">
    <property type="component" value="Unassembled WGS sequence"/>
</dbReference>
<keyword evidence="2" id="KW-1185">Reference proteome</keyword>
<proteinExistence type="predicted"/>
<reference evidence="1 2" key="1">
    <citation type="submission" date="2016-11" db="EMBL/GenBank/DDBJ databases">
        <title>The macronuclear genome of Stentor coeruleus: a giant cell with tiny introns.</title>
        <authorList>
            <person name="Slabodnick M."/>
            <person name="Ruby J.G."/>
            <person name="Reiff S.B."/>
            <person name="Swart E.C."/>
            <person name="Gosai S."/>
            <person name="Prabakaran S."/>
            <person name="Witkowska E."/>
            <person name="Larue G.E."/>
            <person name="Fisher S."/>
            <person name="Freeman R.M."/>
            <person name="Gunawardena J."/>
            <person name="Chu W."/>
            <person name="Stover N.A."/>
            <person name="Gregory B.D."/>
            <person name="Nowacki M."/>
            <person name="Derisi J."/>
            <person name="Roy S.W."/>
            <person name="Marshall W.F."/>
            <person name="Sood P."/>
        </authorList>
    </citation>
    <scope>NUCLEOTIDE SEQUENCE [LARGE SCALE GENOMIC DNA]</scope>
    <source>
        <strain evidence="1">WM001</strain>
    </source>
</reference>
<sequence>MSGLTLLWNESRARLKVPIPVNSTQDTIIIKNGEIVSWLYTSKKGLVMKHKSDFLTISKIITAFENKDTEDKIIAITRSLPPSQSPPKTILASHFEVLMMQLNYKTLSEKDFVLQKFQPTQSYSFFLAKFALPDISVLTKPMSTKYLINGKYLNEELISETKVQDNNLAEVQKSSHEIIKYLCNVHGKIVSCELEWFEDINKNIYLVDIYNVTEGVTLAGKRIVRSVSENMPPVKTSSRPITARSNEKGFRFTPITDGEMSKIILDASSYTTPRSFKLSYEFKNKCLQTNPLPCCQYKDNLQNCKDELIKAFEKQELLQKKLKEIIMKNEDSLEEIDEYWKAKCLELSNSLAERMHGERKKYDNKIRTLKRRQKNVE</sequence>
<accession>A0A1R2CMB9</accession>
<dbReference type="OrthoDB" id="545928at2759"/>